<gene>
    <name evidence="1" type="ORF">Taro_007762</name>
</gene>
<protein>
    <submittedName>
        <fullName evidence="1">Uncharacterized protein</fullName>
    </submittedName>
</protein>
<accession>A0A843U1E4</accession>
<dbReference type="PANTHER" id="PTHR35728:SF1">
    <property type="entry name" value="MICROTUBULE-BINDING PROTEIN TANGLED-RELATED"/>
    <property type="match status" value="1"/>
</dbReference>
<evidence type="ECO:0000313" key="2">
    <source>
        <dbReference type="Proteomes" id="UP000652761"/>
    </source>
</evidence>
<proteinExistence type="predicted"/>
<keyword evidence="2" id="KW-1185">Reference proteome</keyword>
<dbReference type="GO" id="GO:0009574">
    <property type="term" value="C:preprophase band"/>
    <property type="evidence" value="ECO:0007669"/>
    <property type="project" value="TreeGrafter"/>
</dbReference>
<comment type="caution">
    <text evidence="1">The sequence shown here is derived from an EMBL/GenBank/DDBJ whole genome shotgun (WGS) entry which is preliminary data.</text>
</comment>
<sequence>MVAKTPSGKKKRMAAALNATMVREAVKKVDKCVARLQELQYDVSGGSKTVAGIRLSPRSTRGYLRTSVRCKQETLKFDEERHGPEIPGGYSPRWTASAFTLASSFFPSSCHCVE</sequence>
<dbReference type="GO" id="GO:0000911">
    <property type="term" value="P:cytokinesis by cell plate formation"/>
    <property type="evidence" value="ECO:0007669"/>
    <property type="project" value="TreeGrafter"/>
</dbReference>
<evidence type="ECO:0000313" key="1">
    <source>
        <dbReference type="EMBL" id="MQL75403.1"/>
    </source>
</evidence>
<dbReference type="OrthoDB" id="1939732at2759"/>
<name>A0A843U1E4_COLES</name>
<organism evidence="1 2">
    <name type="scientific">Colocasia esculenta</name>
    <name type="common">Wild taro</name>
    <name type="synonym">Arum esculentum</name>
    <dbReference type="NCBI Taxonomy" id="4460"/>
    <lineage>
        <taxon>Eukaryota</taxon>
        <taxon>Viridiplantae</taxon>
        <taxon>Streptophyta</taxon>
        <taxon>Embryophyta</taxon>
        <taxon>Tracheophyta</taxon>
        <taxon>Spermatophyta</taxon>
        <taxon>Magnoliopsida</taxon>
        <taxon>Liliopsida</taxon>
        <taxon>Araceae</taxon>
        <taxon>Aroideae</taxon>
        <taxon>Colocasieae</taxon>
        <taxon>Colocasia</taxon>
    </lineage>
</organism>
<dbReference type="GO" id="GO:0005875">
    <property type="term" value="C:microtubule associated complex"/>
    <property type="evidence" value="ECO:0007669"/>
    <property type="project" value="TreeGrafter"/>
</dbReference>
<dbReference type="PANTHER" id="PTHR35728">
    <property type="entry name" value="MICROTUBULE-BINDING PROTEIN TANGLED-RELATED"/>
    <property type="match status" value="1"/>
</dbReference>
<dbReference type="GO" id="GO:2000694">
    <property type="term" value="P:regulation of phragmoplast microtubule organization"/>
    <property type="evidence" value="ECO:0007669"/>
    <property type="project" value="InterPro"/>
</dbReference>
<dbReference type="AlphaFoldDB" id="A0A843U1E4"/>
<dbReference type="EMBL" id="NMUH01000250">
    <property type="protein sequence ID" value="MQL75403.1"/>
    <property type="molecule type" value="Genomic_DNA"/>
</dbReference>
<reference evidence="1" key="1">
    <citation type="submission" date="2017-07" db="EMBL/GenBank/DDBJ databases">
        <title>Taro Niue Genome Assembly and Annotation.</title>
        <authorList>
            <person name="Atibalentja N."/>
            <person name="Keating K."/>
            <person name="Fields C.J."/>
        </authorList>
    </citation>
    <scope>NUCLEOTIDE SEQUENCE</scope>
    <source>
        <strain evidence="1">Niue_2</strain>
        <tissue evidence="1">Leaf</tissue>
    </source>
</reference>
<dbReference type="Proteomes" id="UP000652761">
    <property type="component" value="Unassembled WGS sequence"/>
</dbReference>
<dbReference type="InterPro" id="IPR044709">
    <property type="entry name" value="TAN1"/>
</dbReference>
<dbReference type="GO" id="GO:0008017">
    <property type="term" value="F:microtubule binding"/>
    <property type="evidence" value="ECO:0007669"/>
    <property type="project" value="InterPro"/>
</dbReference>